<keyword evidence="2" id="KW-1185">Reference proteome</keyword>
<proteinExistence type="predicted"/>
<sequence length="145" mass="16593">MMDYKQELKSLYDSTSSESRLDAPMTKIILKDLVDSVLENMKDLQSCETDLIVSLKKHIEALEVKLTCFEKFLVLAESTQSDTLPEDLQTVVSIDSLLDNLMQLRNCNSSFMIPLKDKIAIFHQDLGFMRALLMDPPPRKHDKDV</sequence>
<evidence type="ECO:0000313" key="2">
    <source>
        <dbReference type="Proteomes" id="UP001604336"/>
    </source>
</evidence>
<organism evidence="1 2">
    <name type="scientific">Abeliophyllum distichum</name>
    <dbReference type="NCBI Taxonomy" id="126358"/>
    <lineage>
        <taxon>Eukaryota</taxon>
        <taxon>Viridiplantae</taxon>
        <taxon>Streptophyta</taxon>
        <taxon>Embryophyta</taxon>
        <taxon>Tracheophyta</taxon>
        <taxon>Spermatophyta</taxon>
        <taxon>Magnoliopsida</taxon>
        <taxon>eudicotyledons</taxon>
        <taxon>Gunneridae</taxon>
        <taxon>Pentapetalae</taxon>
        <taxon>asterids</taxon>
        <taxon>lamiids</taxon>
        <taxon>Lamiales</taxon>
        <taxon>Oleaceae</taxon>
        <taxon>Forsythieae</taxon>
        <taxon>Abeliophyllum</taxon>
    </lineage>
</organism>
<name>A0ABD1VZ01_9LAMI</name>
<reference evidence="2" key="1">
    <citation type="submission" date="2024-07" db="EMBL/GenBank/DDBJ databases">
        <title>Two chromosome-level genome assemblies of Korean endemic species Abeliophyllum distichum and Forsythia ovata (Oleaceae).</title>
        <authorList>
            <person name="Jang H."/>
        </authorList>
    </citation>
    <scope>NUCLEOTIDE SEQUENCE [LARGE SCALE GENOMIC DNA]</scope>
</reference>
<comment type="caution">
    <text evidence="1">The sequence shown here is derived from an EMBL/GenBank/DDBJ whole genome shotgun (WGS) entry which is preliminary data.</text>
</comment>
<accession>A0ABD1VZ01</accession>
<dbReference type="AlphaFoldDB" id="A0ABD1VZ01"/>
<evidence type="ECO:0000313" key="1">
    <source>
        <dbReference type="EMBL" id="KAL2542637.1"/>
    </source>
</evidence>
<dbReference type="EMBL" id="JBFOLK010000001">
    <property type="protein sequence ID" value="KAL2542637.1"/>
    <property type="molecule type" value="Genomic_DNA"/>
</dbReference>
<dbReference type="Proteomes" id="UP001604336">
    <property type="component" value="Unassembled WGS sequence"/>
</dbReference>
<gene>
    <name evidence="1" type="ORF">Adt_03615</name>
</gene>
<protein>
    <submittedName>
        <fullName evidence="1">Late blight resistance proteinR1A-4</fullName>
    </submittedName>
</protein>